<dbReference type="AlphaFoldDB" id="D3BBP8"/>
<keyword evidence="9" id="KW-1185">Reference proteome</keyword>
<reference evidence="8 9" key="1">
    <citation type="journal article" date="2011" name="Genome Res.">
        <title>Phylogeny-wide analysis of social amoeba genomes highlights ancient origins for complex intercellular communication.</title>
        <authorList>
            <person name="Heidel A.J."/>
            <person name="Lawal H.M."/>
            <person name="Felder M."/>
            <person name="Schilde C."/>
            <person name="Helps N.R."/>
            <person name="Tunggal B."/>
            <person name="Rivero F."/>
            <person name="John U."/>
            <person name="Schleicher M."/>
            <person name="Eichinger L."/>
            <person name="Platzer M."/>
            <person name="Noegel A.A."/>
            <person name="Schaap P."/>
            <person name="Gloeckner G."/>
        </authorList>
    </citation>
    <scope>NUCLEOTIDE SEQUENCE [LARGE SCALE GENOMIC DNA]</scope>
    <source>
        <strain evidence="9">ATCC 26659 / Pp 5 / PN500</strain>
    </source>
</reference>
<evidence type="ECO:0000256" key="5">
    <source>
        <dbReference type="ARBA" id="ARBA00023136"/>
    </source>
</evidence>
<dbReference type="GO" id="GO:0016020">
    <property type="term" value="C:membrane"/>
    <property type="evidence" value="ECO:0007669"/>
    <property type="project" value="GOC"/>
</dbReference>
<dbReference type="GO" id="GO:0005783">
    <property type="term" value="C:endoplasmic reticulum"/>
    <property type="evidence" value="ECO:0007669"/>
    <property type="project" value="TreeGrafter"/>
</dbReference>
<dbReference type="InterPro" id="IPR006694">
    <property type="entry name" value="Fatty_acid_hydroxylase"/>
</dbReference>
<evidence type="ECO:0000256" key="6">
    <source>
        <dbReference type="SAM" id="Phobius"/>
    </source>
</evidence>
<dbReference type="PANTHER" id="PTHR21624">
    <property type="entry name" value="STEROL DESATURASE-RELATED PROTEIN"/>
    <property type="match status" value="1"/>
</dbReference>
<evidence type="ECO:0000313" key="9">
    <source>
        <dbReference type="Proteomes" id="UP000001396"/>
    </source>
</evidence>
<dbReference type="InterPro" id="IPR051689">
    <property type="entry name" value="Sterol_desaturase/TMEM195"/>
</dbReference>
<evidence type="ECO:0000313" key="8">
    <source>
        <dbReference type="EMBL" id="EFA81081.1"/>
    </source>
</evidence>
<feature type="transmembrane region" description="Helical" evidence="6">
    <location>
        <begin position="344"/>
        <end position="365"/>
    </location>
</feature>
<evidence type="ECO:0000256" key="4">
    <source>
        <dbReference type="ARBA" id="ARBA00023002"/>
    </source>
</evidence>
<sequence length="408" mass="48440">MSYHDFNNTMLSITMGAFQEIFHYYIFPIYFIPYFYIWNNYRLVTLDSSTIRQGVFQYVNVWLHYLPLSLVVHPIHYSFHHHWNRIFQFWLHSEMFPRIKCLETIFVTPSLHKVHHASNVEYLDKNYGGVLIIWDRLFGTFIEEDDNIDLKYGITDDISSYNILWLNAHHFYYMYQLSKKLKGFSKLKVLWKSPSWHPDHDLPQNNLETPEPNPTEQIKPKELKQNDVFNIILCIYMVIEITVLSASVTTLELFKHTFSDTDLALMTTIMVVQITSIGLLLSKNYQQSNQINTNNSHDQPTTMFFSFFPKVCTWQTIRICFSGYAFNQIIQWHSNPEDKEIVEYYTFMVYFTTVQLISWIVSMFYGDAFLLSKFCSNSYKVKLALSLTPKSKIIDSKVDQIIKFIDDR</sequence>
<name>D3BBP8_HETP5</name>
<organism evidence="8 9">
    <name type="scientific">Heterostelium pallidum (strain ATCC 26659 / Pp 5 / PN500)</name>
    <name type="common">Cellular slime mold</name>
    <name type="synonym">Polysphondylium pallidum</name>
    <dbReference type="NCBI Taxonomy" id="670386"/>
    <lineage>
        <taxon>Eukaryota</taxon>
        <taxon>Amoebozoa</taxon>
        <taxon>Evosea</taxon>
        <taxon>Eumycetozoa</taxon>
        <taxon>Dictyostelia</taxon>
        <taxon>Acytosteliales</taxon>
        <taxon>Acytosteliaceae</taxon>
        <taxon>Heterostelium</taxon>
    </lineage>
</organism>
<comment type="subcellular location">
    <subcellularLocation>
        <location evidence="1">Endomembrane system</location>
        <topology evidence="1">Multi-pass membrane protein</topology>
    </subcellularLocation>
</comment>
<feature type="transmembrane region" description="Helical" evidence="6">
    <location>
        <begin position="21"/>
        <end position="38"/>
    </location>
</feature>
<feature type="transmembrane region" description="Helical" evidence="6">
    <location>
        <begin position="228"/>
        <end position="251"/>
    </location>
</feature>
<evidence type="ECO:0000259" key="7">
    <source>
        <dbReference type="Pfam" id="PF04116"/>
    </source>
</evidence>
<dbReference type="EMBL" id="ADBJ01000026">
    <property type="protein sequence ID" value="EFA81081.1"/>
    <property type="molecule type" value="Genomic_DNA"/>
</dbReference>
<dbReference type="GO" id="GO:0008610">
    <property type="term" value="P:lipid biosynthetic process"/>
    <property type="evidence" value="ECO:0007669"/>
    <property type="project" value="InterPro"/>
</dbReference>
<protein>
    <recommendedName>
        <fullName evidence="7">Fatty acid hydroxylase domain-containing protein</fullName>
    </recommendedName>
</protein>
<evidence type="ECO:0000256" key="3">
    <source>
        <dbReference type="ARBA" id="ARBA00022989"/>
    </source>
</evidence>
<evidence type="ECO:0000256" key="1">
    <source>
        <dbReference type="ARBA" id="ARBA00004127"/>
    </source>
</evidence>
<dbReference type="GO" id="GO:0006643">
    <property type="term" value="P:membrane lipid metabolic process"/>
    <property type="evidence" value="ECO:0007669"/>
    <property type="project" value="TreeGrafter"/>
</dbReference>
<dbReference type="GeneID" id="31361401"/>
<keyword evidence="4" id="KW-0560">Oxidoreductase</keyword>
<proteinExistence type="predicted"/>
<evidence type="ECO:0000256" key="2">
    <source>
        <dbReference type="ARBA" id="ARBA00022692"/>
    </source>
</evidence>
<dbReference type="InParanoid" id="D3BBP8"/>
<dbReference type="STRING" id="670386.D3BBP8"/>
<dbReference type="Proteomes" id="UP000001396">
    <property type="component" value="Unassembled WGS sequence"/>
</dbReference>
<feature type="transmembrane region" description="Helical" evidence="6">
    <location>
        <begin position="58"/>
        <end position="79"/>
    </location>
</feature>
<keyword evidence="3 6" id="KW-1133">Transmembrane helix</keyword>
<dbReference type="GO" id="GO:0005506">
    <property type="term" value="F:iron ion binding"/>
    <property type="evidence" value="ECO:0007669"/>
    <property type="project" value="InterPro"/>
</dbReference>
<dbReference type="OMA" id="HHHWNRI"/>
<comment type="caution">
    <text evidence="8">The sequence shown here is derived from an EMBL/GenBank/DDBJ whole genome shotgun (WGS) entry which is preliminary data.</text>
</comment>
<dbReference type="Pfam" id="PF04116">
    <property type="entry name" value="FA_hydroxylase"/>
    <property type="match status" value="1"/>
</dbReference>
<accession>D3BBP8</accession>
<keyword evidence="5 6" id="KW-0472">Membrane</keyword>
<dbReference type="RefSeq" id="XP_020433199.1">
    <property type="nucleotide sequence ID" value="XM_020576787.1"/>
</dbReference>
<feature type="transmembrane region" description="Helical" evidence="6">
    <location>
        <begin position="263"/>
        <end position="281"/>
    </location>
</feature>
<dbReference type="FunCoup" id="D3BBP8">
    <property type="interactions" value="615"/>
</dbReference>
<dbReference type="GO" id="GO:0050479">
    <property type="term" value="F:glyceryl-ether monooxygenase activity"/>
    <property type="evidence" value="ECO:0007669"/>
    <property type="project" value="TreeGrafter"/>
</dbReference>
<dbReference type="PANTHER" id="PTHR21624:SF3">
    <property type="entry name" value="FATTY ACID HYDROXYLASE DOMAIN-CONTAINING PROTEIN"/>
    <property type="match status" value="1"/>
</dbReference>
<keyword evidence="2 6" id="KW-0812">Transmembrane</keyword>
<feature type="domain" description="Fatty acid hydroxylase" evidence="7">
    <location>
        <begin position="58"/>
        <end position="140"/>
    </location>
</feature>
<gene>
    <name evidence="8" type="ORF">PPL_05917</name>
</gene>